<dbReference type="AlphaFoldDB" id="A0AAU8DJU6"/>
<feature type="chain" id="PRO_5043840462" evidence="1">
    <location>
        <begin position="31"/>
        <end position="236"/>
    </location>
</feature>
<proteinExistence type="predicted"/>
<organism evidence="2">
    <name type="scientific">Nakamurella sp. A5-74</name>
    <dbReference type="NCBI Taxonomy" id="3158264"/>
    <lineage>
        <taxon>Bacteria</taxon>
        <taxon>Bacillati</taxon>
        <taxon>Actinomycetota</taxon>
        <taxon>Actinomycetes</taxon>
        <taxon>Nakamurellales</taxon>
        <taxon>Nakamurellaceae</taxon>
        <taxon>Nakamurella</taxon>
    </lineage>
</organism>
<gene>
    <name evidence="2" type="ORF">ABLG96_14620</name>
</gene>
<evidence type="ECO:0000256" key="1">
    <source>
        <dbReference type="SAM" id="SignalP"/>
    </source>
</evidence>
<dbReference type="RefSeq" id="WP_353648092.1">
    <property type="nucleotide sequence ID" value="NZ_CP159218.1"/>
</dbReference>
<sequence length="236" mass="24703">MMRRSGGVAAALLAAALVGGGLTPATDVIAQPNPYGNRIHHAVVTIDDRGGYQIAETFDQVLVRAFDLSLGGSVPDGVRLPDDSADDLPGILRPGSGPVVAVVDGTPTDLEPERNEHALAVANRVEDAPAGDHRAQITWTRTAATTLDGRTAITYVQPIGPGAVELSRTSGTIDEVRCVTYAPLTEPCGRRTADGWQVSADDRPAALGDGDPLTLQVRWRPGSASARIAPPVIDHR</sequence>
<feature type="signal peptide" evidence="1">
    <location>
        <begin position="1"/>
        <end position="30"/>
    </location>
</feature>
<keyword evidence="1" id="KW-0732">Signal</keyword>
<protein>
    <submittedName>
        <fullName evidence="2">Uncharacterized protein</fullName>
    </submittedName>
</protein>
<evidence type="ECO:0000313" key="2">
    <source>
        <dbReference type="EMBL" id="XCG62477.1"/>
    </source>
</evidence>
<reference evidence="2" key="1">
    <citation type="submission" date="2024-05" db="EMBL/GenBank/DDBJ databases">
        <authorList>
            <person name="Cai S.Y."/>
            <person name="Jin L.M."/>
            <person name="Li H.R."/>
        </authorList>
    </citation>
    <scope>NUCLEOTIDE SEQUENCE</scope>
    <source>
        <strain evidence="2">A5-74</strain>
    </source>
</reference>
<dbReference type="EMBL" id="CP159218">
    <property type="protein sequence ID" value="XCG62477.1"/>
    <property type="molecule type" value="Genomic_DNA"/>
</dbReference>
<accession>A0AAU8DJU6</accession>
<name>A0AAU8DJU6_9ACTN</name>